<dbReference type="EMBL" id="JADGMS010000003">
    <property type="protein sequence ID" value="KAF9686348.1"/>
    <property type="molecule type" value="Genomic_DNA"/>
</dbReference>
<evidence type="ECO:0000313" key="2">
    <source>
        <dbReference type="Proteomes" id="UP000657918"/>
    </source>
</evidence>
<reference evidence="1 2" key="1">
    <citation type="submission" date="2020-10" db="EMBL/GenBank/DDBJ databases">
        <title>Plant Genome Project.</title>
        <authorList>
            <person name="Zhang R.-G."/>
        </authorList>
    </citation>
    <scope>NUCLEOTIDE SEQUENCE [LARGE SCALE GENOMIC DNA]</scope>
    <source>
        <strain evidence="1">FAFU-HL-1</strain>
        <tissue evidence="1">Leaf</tissue>
    </source>
</reference>
<accession>A0A835N4Y1</accession>
<evidence type="ECO:0000313" key="1">
    <source>
        <dbReference type="EMBL" id="KAF9686348.1"/>
    </source>
</evidence>
<comment type="caution">
    <text evidence="1">The sequence shown here is derived from an EMBL/GenBank/DDBJ whole genome shotgun (WGS) entry which is preliminary data.</text>
</comment>
<name>A0A835N4Y1_9ROSI</name>
<organism evidence="1 2">
    <name type="scientific">Salix dunnii</name>
    <dbReference type="NCBI Taxonomy" id="1413687"/>
    <lineage>
        <taxon>Eukaryota</taxon>
        <taxon>Viridiplantae</taxon>
        <taxon>Streptophyta</taxon>
        <taxon>Embryophyta</taxon>
        <taxon>Tracheophyta</taxon>
        <taxon>Spermatophyta</taxon>
        <taxon>Magnoliopsida</taxon>
        <taxon>eudicotyledons</taxon>
        <taxon>Gunneridae</taxon>
        <taxon>Pentapetalae</taxon>
        <taxon>rosids</taxon>
        <taxon>fabids</taxon>
        <taxon>Malpighiales</taxon>
        <taxon>Salicaceae</taxon>
        <taxon>Saliceae</taxon>
        <taxon>Salix</taxon>
    </lineage>
</organism>
<protein>
    <submittedName>
        <fullName evidence="1">Uncharacterized protein</fullName>
    </submittedName>
</protein>
<proteinExistence type="predicted"/>
<keyword evidence="2" id="KW-1185">Reference proteome</keyword>
<sequence>MVPKGSKRNLSLEERLEMFLIKLPWLSFNGKMKPGDHHVKRVATDVNNTTVGLLDGFRQ</sequence>
<dbReference type="Proteomes" id="UP000657918">
    <property type="component" value="Unassembled WGS sequence"/>
</dbReference>
<gene>
    <name evidence="1" type="ORF">SADUNF_Sadunf03G0149400</name>
</gene>
<dbReference type="AlphaFoldDB" id="A0A835N4Y1"/>